<dbReference type="RefSeq" id="WP_163494552.1">
    <property type="nucleotide sequence ID" value="NZ_CP048711.1"/>
</dbReference>
<dbReference type="SUPFAM" id="SSF46894">
    <property type="entry name" value="C-terminal effector domain of the bipartite response regulators"/>
    <property type="match status" value="1"/>
</dbReference>
<evidence type="ECO:0000256" key="1">
    <source>
        <dbReference type="ARBA" id="ARBA00023125"/>
    </source>
</evidence>
<proteinExistence type="predicted"/>
<feature type="DNA-binding region" description="OmpR/PhoB-type" evidence="2">
    <location>
        <begin position="82"/>
        <end position="181"/>
    </location>
</feature>
<dbReference type="Gene3D" id="1.10.10.10">
    <property type="entry name" value="Winged helix-like DNA-binding domain superfamily/Winged helix DNA-binding domain"/>
    <property type="match status" value="1"/>
</dbReference>
<evidence type="ECO:0000313" key="4">
    <source>
        <dbReference type="EMBL" id="QIB65313.1"/>
    </source>
</evidence>
<keyword evidence="5" id="KW-1185">Reference proteome</keyword>
<organism evidence="4 5">
    <name type="scientific">Kineobactrum salinum</name>
    <dbReference type="NCBI Taxonomy" id="2708301"/>
    <lineage>
        <taxon>Bacteria</taxon>
        <taxon>Pseudomonadati</taxon>
        <taxon>Pseudomonadota</taxon>
        <taxon>Gammaproteobacteria</taxon>
        <taxon>Cellvibrionales</taxon>
        <taxon>Halieaceae</taxon>
        <taxon>Kineobactrum</taxon>
    </lineage>
</organism>
<dbReference type="GO" id="GO:0000160">
    <property type="term" value="P:phosphorelay signal transduction system"/>
    <property type="evidence" value="ECO:0007669"/>
    <property type="project" value="InterPro"/>
</dbReference>
<accession>A0A6C0U0J6</accession>
<gene>
    <name evidence="4" type="ORF">G3T16_07775</name>
</gene>
<dbReference type="GO" id="GO:0006355">
    <property type="term" value="P:regulation of DNA-templated transcription"/>
    <property type="evidence" value="ECO:0007669"/>
    <property type="project" value="InterPro"/>
</dbReference>
<evidence type="ECO:0000313" key="5">
    <source>
        <dbReference type="Proteomes" id="UP000477680"/>
    </source>
</evidence>
<dbReference type="Proteomes" id="UP000477680">
    <property type="component" value="Chromosome"/>
</dbReference>
<dbReference type="InterPro" id="IPR016032">
    <property type="entry name" value="Sig_transdc_resp-reg_C-effctor"/>
</dbReference>
<name>A0A6C0U0J6_9GAMM</name>
<dbReference type="InterPro" id="IPR036388">
    <property type="entry name" value="WH-like_DNA-bd_sf"/>
</dbReference>
<evidence type="ECO:0000256" key="2">
    <source>
        <dbReference type="PROSITE-ProRule" id="PRU01091"/>
    </source>
</evidence>
<protein>
    <submittedName>
        <fullName evidence="4">Response regulator transcription factor</fullName>
    </submittedName>
</protein>
<evidence type="ECO:0000259" key="3">
    <source>
        <dbReference type="PROSITE" id="PS51755"/>
    </source>
</evidence>
<dbReference type="PROSITE" id="PS51755">
    <property type="entry name" value="OMPR_PHOB"/>
    <property type="match status" value="1"/>
</dbReference>
<dbReference type="KEGG" id="kim:G3T16_07775"/>
<dbReference type="InterPro" id="IPR001867">
    <property type="entry name" value="OmpR/PhoB-type_DNA-bd"/>
</dbReference>
<dbReference type="GO" id="GO:0003677">
    <property type="term" value="F:DNA binding"/>
    <property type="evidence" value="ECO:0007669"/>
    <property type="project" value="UniProtKB-UniRule"/>
</dbReference>
<dbReference type="EMBL" id="CP048711">
    <property type="protein sequence ID" value="QIB65313.1"/>
    <property type="molecule type" value="Genomic_DNA"/>
</dbReference>
<dbReference type="Pfam" id="PF00486">
    <property type="entry name" value="Trans_reg_C"/>
    <property type="match status" value="1"/>
</dbReference>
<reference evidence="4 5" key="1">
    <citation type="submission" date="2020-02" db="EMBL/GenBank/DDBJ databases">
        <title>Genome sequencing for Kineobactrum sp. M2.</title>
        <authorList>
            <person name="Park S.-J."/>
        </authorList>
    </citation>
    <scope>NUCLEOTIDE SEQUENCE [LARGE SCALE GENOMIC DNA]</scope>
    <source>
        <strain evidence="4 5">M2</strain>
    </source>
</reference>
<sequence>MSKQTRTPLCIISDSADTLTGPYSREHDHVVGEPLAEQLDQCLRKYTDRNRHALSERRRQERREWQDRRRAARALSRAVIPPRSYSVGPFVIDPDSREVSMNNRSLFLSTKEFQLFHLLASNVGKVLAADVIILELWPESSRANKSDLYQYIHLLRRKIEEDPQRPRWLVTVKGVGYQLRASATL</sequence>
<dbReference type="CDD" id="cd00383">
    <property type="entry name" value="trans_reg_C"/>
    <property type="match status" value="1"/>
</dbReference>
<dbReference type="SMART" id="SM00862">
    <property type="entry name" value="Trans_reg_C"/>
    <property type="match status" value="1"/>
</dbReference>
<feature type="domain" description="OmpR/PhoB-type" evidence="3">
    <location>
        <begin position="82"/>
        <end position="181"/>
    </location>
</feature>
<dbReference type="AlphaFoldDB" id="A0A6C0U0J6"/>
<keyword evidence="1 2" id="KW-0238">DNA-binding</keyword>